<gene>
    <name evidence="2" type="ORF">HINF_LOCUS33254</name>
    <name evidence="1" type="ORF">HINF_LOCUS38785</name>
</gene>
<proteinExistence type="predicted"/>
<dbReference type="AlphaFoldDB" id="A0AA86QGD9"/>
<evidence type="ECO:0000313" key="3">
    <source>
        <dbReference type="Proteomes" id="UP001642409"/>
    </source>
</evidence>
<sequence>MYDFKHYFITLFKYLFIFVKYIIIYKLTNIAIITISLTKNTEIVEVSNFYSAQTDFIETFESKTQALARPYFHFQNGPVIYAHSVKTQQGIYIARNDKVSLKKVGIHTQIYSNLNMSKSDIVIIMLIYTDIFEYFK</sequence>
<keyword evidence="3" id="KW-1185">Reference proteome</keyword>
<protein>
    <submittedName>
        <fullName evidence="2">Hypothetical_protein</fullName>
    </submittedName>
</protein>
<dbReference type="EMBL" id="CAXDID020000115">
    <property type="protein sequence ID" value="CAL6030377.1"/>
    <property type="molecule type" value="Genomic_DNA"/>
</dbReference>
<comment type="caution">
    <text evidence="1">The sequence shown here is derived from an EMBL/GenBank/DDBJ whole genome shotgun (WGS) entry which is preliminary data.</text>
</comment>
<accession>A0AA86QGD9</accession>
<dbReference type="EMBL" id="CATOUU010000822">
    <property type="protein sequence ID" value="CAI9951140.1"/>
    <property type="molecule type" value="Genomic_DNA"/>
</dbReference>
<organism evidence="1">
    <name type="scientific">Hexamita inflata</name>
    <dbReference type="NCBI Taxonomy" id="28002"/>
    <lineage>
        <taxon>Eukaryota</taxon>
        <taxon>Metamonada</taxon>
        <taxon>Diplomonadida</taxon>
        <taxon>Hexamitidae</taxon>
        <taxon>Hexamitinae</taxon>
        <taxon>Hexamita</taxon>
    </lineage>
</organism>
<name>A0AA86QGD9_9EUKA</name>
<reference evidence="2 3" key="2">
    <citation type="submission" date="2024-07" db="EMBL/GenBank/DDBJ databases">
        <authorList>
            <person name="Akdeniz Z."/>
        </authorList>
    </citation>
    <scope>NUCLEOTIDE SEQUENCE [LARGE SCALE GENOMIC DNA]</scope>
</reference>
<reference evidence="1" key="1">
    <citation type="submission" date="2023-06" db="EMBL/GenBank/DDBJ databases">
        <authorList>
            <person name="Kurt Z."/>
        </authorList>
    </citation>
    <scope>NUCLEOTIDE SEQUENCE</scope>
</reference>
<dbReference type="Proteomes" id="UP001642409">
    <property type="component" value="Unassembled WGS sequence"/>
</dbReference>
<evidence type="ECO:0000313" key="2">
    <source>
        <dbReference type="EMBL" id="CAL6030377.1"/>
    </source>
</evidence>
<evidence type="ECO:0000313" key="1">
    <source>
        <dbReference type="EMBL" id="CAI9951140.1"/>
    </source>
</evidence>